<dbReference type="GO" id="GO:0004467">
    <property type="term" value="F:long-chain fatty acid-CoA ligase activity"/>
    <property type="evidence" value="ECO:0007669"/>
    <property type="project" value="UniProtKB-EC"/>
</dbReference>
<dbReference type="STRING" id="1294273.roselon_00588"/>
<dbReference type="CDD" id="cd05941">
    <property type="entry name" value="MCS"/>
    <property type="match status" value="1"/>
</dbReference>
<sequence length="488" mass="51994">MATNPIHEAFLTGQPEGDPFLMTPDGGTLTYGGLRARVAQMAGALQAQGMGPGDRVLCQIEKSPQALILYLATAIAGGVFIPLNTAYTPVELAYFLDDAAPVLLVVDDSTAGARPVADARGVAVVTASELMALDSAPLSDPLARKSDDLAAILYTSGTTGRSKGAMLTHENLISNAKTLCDAWRFERSDVLLHALPVFHTHGLFVATNIALLSGSSMIFHQRFDLDQIARDLPRATAIMGVPTFYSRMLGDDRFDRAALAHMRLIVSGSAPLLAETHAAFETRTGHAILERYGMTETNMITTNPYDGPRRAGTVGHPLPGVSVRLVDPDDQGIGGIEVKGPNVTPGYWQNAEKTAESFTEDGWFITGDLGQFDDDGYLSIVGRAKDLVISGGFNIYPKEVETEIDALPGVVESAVYGAPDPDLGEAVAAAVVLEPGARTDAAQIISALSGRLARFKIPRSIRIMPELPRNAMGKVQKAELRKEAAEQS</sequence>
<dbReference type="Gene3D" id="3.40.50.12780">
    <property type="entry name" value="N-terminal domain of ligase-like"/>
    <property type="match status" value="1"/>
</dbReference>
<dbReference type="HOGENOM" id="CLU_000022_59_0_5"/>
<dbReference type="EMBL" id="CP004372">
    <property type="protein sequence ID" value="AHM03028.1"/>
    <property type="molecule type" value="Genomic_DNA"/>
</dbReference>
<dbReference type="KEGG" id="red:roselon_00588"/>
<feature type="domain" description="AMP-dependent synthetase/ligase" evidence="2">
    <location>
        <begin position="15"/>
        <end position="348"/>
    </location>
</feature>
<dbReference type="AlphaFoldDB" id="W8RPS2"/>
<accession>W8RPS2</accession>
<proteinExistence type="inferred from homology"/>
<dbReference type="EC" id="6.2.1.3" evidence="4"/>
<dbReference type="PANTHER" id="PTHR43201">
    <property type="entry name" value="ACYL-COA SYNTHETASE"/>
    <property type="match status" value="1"/>
</dbReference>
<keyword evidence="4" id="KW-0436">Ligase</keyword>
<dbReference type="Gene3D" id="3.30.300.30">
    <property type="match status" value="1"/>
</dbReference>
<dbReference type="InterPro" id="IPR025110">
    <property type="entry name" value="AMP-bd_C"/>
</dbReference>
<evidence type="ECO:0000313" key="4">
    <source>
        <dbReference type="EMBL" id="AHM03028.1"/>
    </source>
</evidence>
<dbReference type="Proteomes" id="UP000019593">
    <property type="component" value="Chromosome"/>
</dbReference>
<evidence type="ECO:0000259" key="2">
    <source>
        <dbReference type="Pfam" id="PF00501"/>
    </source>
</evidence>
<evidence type="ECO:0000256" key="1">
    <source>
        <dbReference type="ARBA" id="ARBA00006432"/>
    </source>
</evidence>
<dbReference type="RefSeq" id="WP_025310920.1">
    <property type="nucleotide sequence ID" value="NZ_CP004372.1"/>
</dbReference>
<gene>
    <name evidence="4" type="ORF">roselon_00588</name>
</gene>
<dbReference type="PATRIC" id="fig|1294273.3.peg.578"/>
<name>W8RPS2_9RHOB</name>
<evidence type="ECO:0000259" key="3">
    <source>
        <dbReference type="Pfam" id="PF13193"/>
    </source>
</evidence>
<comment type="similarity">
    <text evidence="1">Belongs to the ATP-dependent AMP-binding enzyme family.</text>
</comment>
<feature type="domain" description="AMP-binding enzyme C-terminal" evidence="3">
    <location>
        <begin position="399"/>
        <end position="474"/>
    </location>
</feature>
<dbReference type="PROSITE" id="PS00455">
    <property type="entry name" value="AMP_BINDING"/>
    <property type="match status" value="1"/>
</dbReference>
<dbReference type="InterPro" id="IPR042099">
    <property type="entry name" value="ANL_N_sf"/>
</dbReference>
<reference evidence="4 5" key="1">
    <citation type="submission" date="2013-03" db="EMBL/GenBank/DDBJ databases">
        <authorList>
            <person name="Fiebig A."/>
            <person name="Goeker M."/>
            <person name="Klenk H.-P.P."/>
        </authorList>
    </citation>
    <scope>NUCLEOTIDE SEQUENCE [LARGE SCALE GENOMIC DNA]</scope>
    <source>
        <strain evidence="5">DSM 19469</strain>
    </source>
</reference>
<keyword evidence="5" id="KW-1185">Reference proteome</keyword>
<evidence type="ECO:0000313" key="5">
    <source>
        <dbReference type="Proteomes" id="UP000019593"/>
    </source>
</evidence>
<dbReference type="Pfam" id="PF00501">
    <property type="entry name" value="AMP-binding"/>
    <property type="match status" value="1"/>
</dbReference>
<dbReference type="InterPro" id="IPR020845">
    <property type="entry name" value="AMP-binding_CS"/>
</dbReference>
<organism evidence="4 5">
    <name type="scientific">Roseicyclus elongatus DSM 19469</name>
    <dbReference type="NCBI Taxonomy" id="1294273"/>
    <lineage>
        <taxon>Bacteria</taxon>
        <taxon>Pseudomonadati</taxon>
        <taxon>Pseudomonadota</taxon>
        <taxon>Alphaproteobacteria</taxon>
        <taxon>Rhodobacterales</taxon>
        <taxon>Roseobacteraceae</taxon>
        <taxon>Roseicyclus</taxon>
    </lineage>
</organism>
<dbReference type="Pfam" id="PF13193">
    <property type="entry name" value="AMP-binding_C"/>
    <property type="match status" value="1"/>
</dbReference>
<dbReference type="NCBIfam" id="NF005702">
    <property type="entry name" value="PRK07514.1"/>
    <property type="match status" value="1"/>
</dbReference>
<dbReference type="eggNOG" id="COG0318">
    <property type="taxonomic scope" value="Bacteria"/>
</dbReference>
<dbReference type="PANTHER" id="PTHR43201:SF8">
    <property type="entry name" value="ACYL-COA SYNTHETASE FAMILY MEMBER 3"/>
    <property type="match status" value="1"/>
</dbReference>
<dbReference type="InterPro" id="IPR000873">
    <property type="entry name" value="AMP-dep_synth/lig_dom"/>
</dbReference>
<dbReference type="SUPFAM" id="SSF56801">
    <property type="entry name" value="Acetyl-CoA synthetase-like"/>
    <property type="match status" value="1"/>
</dbReference>
<protein>
    <submittedName>
        <fullName evidence="4">Long-chain-fatty-acid--CoA ligase</fullName>
        <ecNumber evidence="4">6.2.1.3</ecNumber>
    </submittedName>
</protein>
<dbReference type="OrthoDB" id="9803968at2"/>
<dbReference type="GO" id="GO:0031956">
    <property type="term" value="F:medium-chain fatty acid-CoA ligase activity"/>
    <property type="evidence" value="ECO:0007669"/>
    <property type="project" value="TreeGrafter"/>
</dbReference>
<dbReference type="InterPro" id="IPR045851">
    <property type="entry name" value="AMP-bd_C_sf"/>
</dbReference>